<dbReference type="GeneID" id="93338437"/>
<organism evidence="1 2">
    <name type="scientific">Gemmiger formicilis</name>
    <dbReference type="NCBI Taxonomy" id="745368"/>
    <lineage>
        <taxon>Bacteria</taxon>
        <taxon>Bacillati</taxon>
        <taxon>Bacillota</taxon>
        <taxon>Clostridia</taxon>
        <taxon>Eubacteriales</taxon>
        <taxon>Gemmiger</taxon>
    </lineage>
</organism>
<dbReference type="AlphaFoldDB" id="A0A1T4XK99"/>
<accession>A0A1T4XK99</accession>
<dbReference type="Proteomes" id="UP000190286">
    <property type="component" value="Unassembled WGS sequence"/>
</dbReference>
<dbReference type="RefSeq" id="WP_078784884.1">
    <property type="nucleotide sequence ID" value="NZ_DBEXRL010000377.1"/>
</dbReference>
<keyword evidence="2" id="KW-1185">Reference proteome</keyword>
<dbReference type="EMBL" id="FUYF01000011">
    <property type="protein sequence ID" value="SKA89934.1"/>
    <property type="molecule type" value="Genomic_DNA"/>
</dbReference>
<protein>
    <recommendedName>
        <fullName evidence="3">Type II secretory pathway, pseudopilin PulG</fullName>
    </recommendedName>
</protein>
<evidence type="ECO:0000313" key="2">
    <source>
        <dbReference type="Proteomes" id="UP000190286"/>
    </source>
</evidence>
<sequence>MKQNHTRVFFIETAFLTLFVLLALTVLVQVFGKARQLGEQAAHTSAAALILQNVDADLQAGAGVFAALTEPSAAAQSFTICYNAEGEQDADGAYRVQVRAEPASAGKNGRYWTAEIVISDADRTTRYTVANTACYYKKGAA</sequence>
<dbReference type="STRING" id="745368.SAMN02745178_01987"/>
<proteinExistence type="predicted"/>
<gene>
    <name evidence="1" type="ORF">SAMN02745178_01987</name>
</gene>
<evidence type="ECO:0008006" key="3">
    <source>
        <dbReference type="Google" id="ProtNLM"/>
    </source>
</evidence>
<reference evidence="1 2" key="1">
    <citation type="submission" date="2017-02" db="EMBL/GenBank/DDBJ databases">
        <authorList>
            <person name="Peterson S.W."/>
        </authorList>
    </citation>
    <scope>NUCLEOTIDE SEQUENCE [LARGE SCALE GENOMIC DNA]</scope>
    <source>
        <strain evidence="1 2">ATCC 27749</strain>
    </source>
</reference>
<name>A0A1T4XK99_9FIRM</name>
<evidence type="ECO:0000313" key="1">
    <source>
        <dbReference type="EMBL" id="SKA89934.1"/>
    </source>
</evidence>